<dbReference type="CDD" id="cd03293">
    <property type="entry name" value="ABC_NrtD_SsuB_transporters"/>
    <property type="match status" value="1"/>
</dbReference>
<keyword evidence="2" id="KW-0547">Nucleotide-binding</keyword>
<dbReference type="GO" id="GO:0016887">
    <property type="term" value="F:ATP hydrolysis activity"/>
    <property type="evidence" value="ECO:0007669"/>
    <property type="project" value="InterPro"/>
</dbReference>
<evidence type="ECO:0000256" key="3">
    <source>
        <dbReference type="ARBA" id="ARBA00022840"/>
    </source>
</evidence>
<dbReference type="Gene3D" id="3.40.50.300">
    <property type="entry name" value="P-loop containing nucleotide triphosphate hydrolases"/>
    <property type="match status" value="1"/>
</dbReference>
<keyword evidence="3 5" id="KW-0067">ATP-binding</keyword>
<dbReference type="InterPro" id="IPR003593">
    <property type="entry name" value="AAA+_ATPase"/>
</dbReference>
<accession>A0A9D0ZX54</accession>
<evidence type="ECO:0000256" key="1">
    <source>
        <dbReference type="ARBA" id="ARBA00022448"/>
    </source>
</evidence>
<dbReference type="EMBL" id="DVFT01000171">
    <property type="protein sequence ID" value="HIQ97212.1"/>
    <property type="molecule type" value="Genomic_DNA"/>
</dbReference>
<dbReference type="AlphaFoldDB" id="A0A9D0ZX54"/>
<dbReference type="Pfam" id="PF00005">
    <property type="entry name" value="ABC_tran"/>
    <property type="match status" value="1"/>
</dbReference>
<name>A0A9D0ZX54_9FIRM</name>
<dbReference type="PANTHER" id="PTHR42788:SF13">
    <property type="entry name" value="ALIPHATIC SULFONATES IMPORT ATP-BINDING PROTEIN SSUB"/>
    <property type="match status" value="1"/>
</dbReference>
<dbReference type="GO" id="GO:0005524">
    <property type="term" value="F:ATP binding"/>
    <property type="evidence" value="ECO:0007669"/>
    <property type="project" value="UniProtKB-KW"/>
</dbReference>
<dbReference type="InterPro" id="IPR003439">
    <property type="entry name" value="ABC_transporter-like_ATP-bd"/>
</dbReference>
<gene>
    <name evidence="5" type="ORF">IAB26_11695</name>
</gene>
<sequence>MKNYLELKNVTFRYGAEVIVEQLDFAVKKGEFVVLIGPSGCGKSTLLSLAAGLVKPETGEVLMDGERLDGPTLKTSVIFQHNSLFPWMTVEKNVRFGLKQAKPELSKKKQKERSLKALGQVGLLEAAKKYPAELSGGMQQRTAIARMLAMDSALLLLDEPFAAIDPKRRGELQTLITELWQRGRENGEKKTVLFVTHDIDEAILLADRIVYFGKRGVLKEIEVSLERPRRAENLAGSGCFCGLRKELVDLFSREEAE</sequence>
<dbReference type="InterPro" id="IPR050166">
    <property type="entry name" value="ABC_transporter_ATP-bind"/>
</dbReference>
<dbReference type="Proteomes" id="UP000886886">
    <property type="component" value="Unassembled WGS sequence"/>
</dbReference>
<dbReference type="SMART" id="SM00382">
    <property type="entry name" value="AAA"/>
    <property type="match status" value="1"/>
</dbReference>
<evidence type="ECO:0000256" key="2">
    <source>
        <dbReference type="ARBA" id="ARBA00022741"/>
    </source>
</evidence>
<dbReference type="SUPFAM" id="SSF52540">
    <property type="entry name" value="P-loop containing nucleoside triphosphate hydrolases"/>
    <property type="match status" value="1"/>
</dbReference>
<evidence type="ECO:0000259" key="4">
    <source>
        <dbReference type="PROSITE" id="PS50893"/>
    </source>
</evidence>
<dbReference type="PROSITE" id="PS50893">
    <property type="entry name" value="ABC_TRANSPORTER_2"/>
    <property type="match status" value="1"/>
</dbReference>
<dbReference type="PANTHER" id="PTHR42788">
    <property type="entry name" value="TAURINE IMPORT ATP-BINDING PROTEIN-RELATED"/>
    <property type="match status" value="1"/>
</dbReference>
<reference evidence="5" key="1">
    <citation type="submission" date="2020-10" db="EMBL/GenBank/DDBJ databases">
        <authorList>
            <person name="Gilroy R."/>
        </authorList>
    </citation>
    <scope>NUCLEOTIDE SEQUENCE</scope>
    <source>
        <strain evidence="5">ChiSjej3B21-11622</strain>
    </source>
</reference>
<comment type="caution">
    <text evidence="5">The sequence shown here is derived from an EMBL/GenBank/DDBJ whole genome shotgun (WGS) entry which is preliminary data.</text>
</comment>
<reference evidence="5" key="2">
    <citation type="journal article" date="2021" name="PeerJ">
        <title>Extensive microbial diversity within the chicken gut microbiome revealed by metagenomics and culture.</title>
        <authorList>
            <person name="Gilroy R."/>
            <person name="Ravi A."/>
            <person name="Getino M."/>
            <person name="Pursley I."/>
            <person name="Horton D.L."/>
            <person name="Alikhan N.F."/>
            <person name="Baker D."/>
            <person name="Gharbi K."/>
            <person name="Hall N."/>
            <person name="Watson M."/>
            <person name="Adriaenssens E.M."/>
            <person name="Foster-Nyarko E."/>
            <person name="Jarju S."/>
            <person name="Secka A."/>
            <person name="Antonio M."/>
            <person name="Oren A."/>
            <person name="Chaudhuri R.R."/>
            <person name="La Ragione R."/>
            <person name="Hildebrand F."/>
            <person name="Pallen M.J."/>
        </authorList>
    </citation>
    <scope>NUCLEOTIDE SEQUENCE</scope>
    <source>
        <strain evidence="5">ChiSjej3B21-11622</strain>
    </source>
</reference>
<organism evidence="5 6">
    <name type="scientific">Candidatus Limivivens merdigallinarum</name>
    <dbReference type="NCBI Taxonomy" id="2840859"/>
    <lineage>
        <taxon>Bacteria</taxon>
        <taxon>Bacillati</taxon>
        <taxon>Bacillota</taxon>
        <taxon>Clostridia</taxon>
        <taxon>Lachnospirales</taxon>
        <taxon>Lachnospiraceae</taxon>
        <taxon>Lachnospiraceae incertae sedis</taxon>
        <taxon>Candidatus Limivivens</taxon>
    </lineage>
</organism>
<keyword evidence="1" id="KW-0813">Transport</keyword>
<feature type="domain" description="ABC transporter" evidence="4">
    <location>
        <begin position="5"/>
        <end position="239"/>
    </location>
</feature>
<protein>
    <submittedName>
        <fullName evidence="5">ABC transporter ATP-binding protein</fullName>
    </submittedName>
</protein>
<dbReference type="InterPro" id="IPR027417">
    <property type="entry name" value="P-loop_NTPase"/>
</dbReference>
<evidence type="ECO:0000313" key="6">
    <source>
        <dbReference type="Proteomes" id="UP000886886"/>
    </source>
</evidence>
<proteinExistence type="predicted"/>
<evidence type="ECO:0000313" key="5">
    <source>
        <dbReference type="EMBL" id="HIQ97212.1"/>
    </source>
</evidence>